<dbReference type="GO" id="GO:0032259">
    <property type="term" value="P:methylation"/>
    <property type="evidence" value="ECO:0007669"/>
    <property type="project" value="UniProtKB-KW"/>
</dbReference>
<dbReference type="Pfam" id="PF08241">
    <property type="entry name" value="Methyltransf_11"/>
    <property type="match status" value="1"/>
</dbReference>
<comment type="caution">
    <text evidence="6">The sequence shown here is derived from an EMBL/GenBank/DDBJ whole genome shotgun (WGS) entry which is preliminary data.</text>
</comment>
<organism evidence="6 7">
    <name type="scientific">Sinanodonta woodiana</name>
    <name type="common">Chinese pond mussel</name>
    <name type="synonym">Anodonta woodiana</name>
    <dbReference type="NCBI Taxonomy" id="1069815"/>
    <lineage>
        <taxon>Eukaryota</taxon>
        <taxon>Metazoa</taxon>
        <taxon>Spiralia</taxon>
        <taxon>Lophotrochozoa</taxon>
        <taxon>Mollusca</taxon>
        <taxon>Bivalvia</taxon>
        <taxon>Autobranchia</taxon>
        <taxon>Heteroconchia</taxon>
        <taxon>Palaeoheterodonta</taxon>
        <taxon>Unionida</taxon>
        <taxon>Unionoidea</taxon>
        <taxon>Unionidae</taxon>
        <taxon>Unioninae</taxon>
        <taxon>Sinanodonta</taxon>
    </lineage>
</organism>
<protein>
    <recommendedName>
        <fullName evidence="5">Methyltransferase type 11 domain-containing protein</fullName>
    </recommendedName>
</protein>
<proteinExistence type="inferred from homology"/>
<keyword evidence="4" id="KW-0511">Multifunctional enzyme</keyword>
<reference evidence="6 7" key="1">
    <citation type="submission" date="2024-11" db="EMBL/GenBank/DDBJ databases">
        <title>Chromosome-level genome assembly of the freshwater bivalve Anodonta woodiana.</title>
        <authorList>
            <person name="Chen X."/>
        </authorList>
    </citation>
    <scope>NUCLEOTIDE SEQUENCE [LARGE SCALE GENOMIC DNA]</scope>
    <source>
        <strain evidence="6">MN2024</strain>
        <tissue evidence="6">Gills</tissue>
    </source>
</reference>
<dbReference type="InterPro" id="IPR029063">
    <property type="entry name" value="SAM-dependent_MTases_sf"/>
</dbReference>
<feature type="domain" description="Methyltransferase type 11" evidence="5">
    <location>
        <begin position="55"/>
        <end position="159"/>
    </location>
</feature>
<comment type="similarity">
    <text evidence="1">Belongs to the methyltransferase superfamily.</text>
</comment>
<dbReference type="CDD" id="cd02440">
    <property type="entry name" value="AdoMet_MTases"/>
    <property type="match status" value="1"/>
</dbReference>
<evidence type="ECO:0000256" key="2">
    <source>
        <dbReference type="ARBA" id="ARBA00022603"/>
    </source>
</evidence>
<keyword evidence="2" id="KW-0489">Methyltransferase</keyword>
<dbReference type="EMBL" id="JBJQND010000007">
    <property type="protein sequence ID" value="KAL3872154.1"/>
    <property type="molecule type" value="Genomic_DNA"/>
</dbReference>
<dbReference type="PANTHER" id="PTHR12176">
    <property type="entry name" value="SAM-DEPENDENT METHYLTRANSFERASE SUPERFAMILY PROTEIN"/>
    <property type="match status" value="1"/>
</dbReference>
<dbReference type="FunFam" id="3.40.50.150:FF:000110">
    <property type="entry name" value="methyltransferase-like protein 13 isoform X1"/>
    <property type="match status" value="1"/>
</dbReference>
<evidence type="ECO:0000256" key="3">
    <source>
        <dbReference type="ARBA" id="ARBA00022679"/>
    </source>
</evidence>
<dbReference type="InterPro" id="IPR013216">
    <property type="entry name" value="Methyltransf_11"/>
</dbReference>
<gene>
    <name evidence="6" type="ORF">ACJMK2_040102</name>
</gene>
<evidence type="ECO:0000313" key="7">
    <source>
        <dbReference type="Proteomes" id="UP001634394"/>
    </source>
</evidence>
<accession>A0ABD3WE11</accession>
<sequence length="684" mass="78047">MMDLLPKHHSDFVKPEYWDDFFKKRGTKAFEWYGEYPELCGTLHKYIKPSDHMLVLGCGSSQLSADLYDVGYHNIVNIDISSTVIKQMIDKNQTQRPEMTFLKMDALNMEFPDKDFSVVLDKGTLDALLVDESEAVLSRIQQMFKEIGRVLKQGGRYICISLLQEHIVNQVLQYFPKQGWPVRIIKINTENSENSEKEFQLPVFALIFTKFKNIPGMKQILEISSLEDKIDRCDSVDQLRSLIKEVQYYSVLRQRVNTRKLSDQVSLCLYSPDSSTPRYTLHIVDDIAKTKNRFAVFIVPQGRETEWMFASEAGRVQLSKSAGFERLIVVTLDRDHKYDSLDYIKSELSGKILELVPPGFKTGTQVPFLSIGEDIGKRTIQFQGHSEFSGDVVIEDVEGDEGKIFRRLIFLANKNIIQSEALLVKKVQKKKKEKSTSSGALRVDKSYLTCSHHSAMVTGLALVESDDFKKLIDFDMRVILVGLGGGGLPSFIHQYFPQIRIDVVDIDHTVVTMATNWFEFMPDKKMSIYVQDGIQYIKNEVIEGHQSHVIMLDVDSKDVSVGMSCPPTPFVETEFLQQIHQGLHPGGVFVLNLVCRNLELKKDVIARIKSLFDPVYVRPIEDEINEVIFAVRKLDTLSIISKAAVSCNSKDSIKEHIEYLNQLIKKGKCSHIDLEEMFRGLTLL</sequence>
<dbReference type="Proteomes" id="UP001634394">
    <property type="component" value="Unassembled WGS sequence"/>
</dbReference>
<dbReference type="InterPro" id="IPR051419">
    <property type="entry name" value="Lys/N-term_MeTrsfase_sf"/>
</dbReference>
<evidence type="ECO:0000313" key="6">
    <source>
        <dbReference type="EMBL" id="KAL3872154.1"/>
    </source>
</evidence>
<dbReference type="SUPFAM" id="SSF53335">
    <property type="entry name" value="S-adenosyl-L-methionine-dependent methyltransferases"/>
    <property type="match status" value="2"/>
</dbReference>
<dbReference type="EMBL" id="JBJQND010000007">
    <property type="protein sequence ID" value="KAL3872153.1"/>
    <property type="molecule type" value="Genomic_DNA"/>
</dbReference>
<dbReference type="Pfam" id="PF01564">
    <property type="entry name" value="Spermine_synth"/>
    <property type="match status" value="1"/>
</dbReference>
<keyword evidence="7" id="KW-1185">Reference proteome</keyword>
<evidence type="ECO:0000259" key="5">
    <source>
        <dbReference type="Pfam" id="PF08241"/>
    </source>
</evidence>
<keyword evidence="3" id="KW-0808">Transferase</keyword>
<dbReference type="EMBL" id="JBJQND010000007">
    <property type="protein sequence ID" value="KAL3872155.1"/>
    <property type="molecule type" value="Genomic_DNA"/>
</dbReference>
<dbReference type="PANTHER" id="PTHR12176:SF78">
    <property type="entry name" value="EEF1A LYSINE AND N-TERMINAL METHYLTRANSFERASE"/>
    <property type="match status" value="1"/>
</dbReference>
<evidence type="ECO:0000256" key="1">
    <source>
        <dbReference type="ARBA" id="ARBA00008361"/>
    </source>
</evidence>
<evidence type="ECO:0000256" key="4">
    <source>
        <dbReference type="ARBA" id="ARBA00023268"/>
    </source>
</evidence>
<dbReference type="AlphaFoldDB" id="A0ABD3WE11"/>
<name>A0ABD3WE11_SINWO</name>
<dbReference type="GO" id="GO:0008168">
    <property type="term" value="F:methyltransferase activity"/>
    <property type="evidence" value="ECO:0007669"/>
    <property type="project" value="UniProtKB-KW"/>
</dbReference>
<dbReference type="Gene3D" id="3.40.50.150">
    <property type="entry name" value="Vaccinia Virus protein VP39"/>
    <property type="match status" value="2"/>
</dbReference>